<accession>J3MTG6</accession>
<reference evidence="1" key="2">
    <citation type="submission" date="2013-04" db="UniProtKB">
        <authorList>
            <consortium name="EnsemblPlants"/>
        </authorList>
    </citation>
    <scope>IDENTIFICATION</scope>
</reference>
<dbReference type="Proteomes" id="UP000006038">
    <property type="component" value="Chromosome 8"/>
</dbReference>
<keyword evidence="2" id="KW-1185">Reference proteome</keyword>
<sequence length="152" mass="16805">MPPVNPLLLRFNAMPSLISVPKDEGILPPRMLPPSCSSISISNCDRESGKPPLNLFSCKRSCDIDLRLLTVVSAEPFKKLKLKSSRYNLEHPEISSGISPYSLFPERLRLTKLASFPISGGIGPTSLFPDQFTYVTLIHLLRLAGMSPLKKL</sequence>
<evidence type="ECO:0000313" key="1">
    <source>
        <dbReference type="EnsemblPlants" id="OB08G23960.1"/>
    </source>
</evidence>
<evidence type="ECO:0000313" key="2">
    <source>
        <dbReference type="Proteomes" id="UP000006038"/>
    </source>
</evidence>
<dbReference type="Gramene" id="OB08G23960.1">
    <property type="protein sequence ID" value="OB08G23960.1"/>
    <property type="gene ID" value="OB08G23960"/>
</dbReference>
<dbReference type="HOGENOM" id="CLU_1725130_0_0_1"/>
<proteinExistence type="predicted"/>
<dbReference type="EnsemblPlants" id="OB08G23960.1">
    <property type="protein sequence ID" value="OB08G23960.1"/>
    <property type="gene ID" value="OB08G23960"/>
</dbReference>
<protein>
    <submittedName>
        <fullName evidence="1">Uncharacterized protein</fullName>
    </submittedName>
</protein>
<reference evidence="1" key="1">
    <citation type="journal article" date="2013" name="Nat. Commun.">
        <title>Whole-genome sequencing of Oryza brachyantha reveals mechanisms underlying Oryza genome evolution.</title>
        <authorList>
            <person name="Chen J."/>
            <person name="Huang Q."/>
            <person name="Gao D."/>
            <person name="Wang J."/>
            <person name="Lang Y."/>
            <person name="Liu T."/>
            <person name="Li B."/>
            <person name="Bai Z."/>
            <person name="Luis Goicoechea J."/>
            <person name="Liang C."/>
            <person name="Chen C."/>
            <person name="Zhang W."/>
            <person name="Sun S."/>
            <person name="Liao Y."/>
            <person name="Zhang X."/>
            <person name="Yang L."/>
            <person name="Song C."/>
            <person name="Wang M."/>
            <person name="Shi J."/>
            <person name="Liu G."/>
            <person name="Liu J."/>
            <person name="Zhou H."/>
            <person name="Zhou W."/>
            <person name="Yu Q."/>
            <person name="An N."/>
            <person name="Chen Y."/>
            <person name="Cai Q."/>
            <person name="Wang B."/>
            <person name="Liu B."/>
            <person name="Min J."/>
            <person name="Huang Y."/>
            <person name="Wu H."/>
            <person name="Li Z."/>
            <person name="Zhang Y."/>
            <person name="Yin Y."/>
            <person name="Song W."/>
            <person name="Jiang J."/>
            <person name="Jackson S.A."/>
            <person name="Wing R.A."/>
            <person name="Wang J."/>
            <person name="Chen M."/>
        </authorList>
    </citation>
    <scope>NUCLEOTIDE SEQUENCE [LARGE SCALE GENOMIC DNA]</scope>
    <source>
        <strain evidence="1">cv. IRGC 101232</strain>
    </source>
</reference>
<dbReference type="AlphaFoldDB" id="J3MTG6"/>
<organism evidence="1">
    <name type="scientific">Oryza brachyantha</name>
    <name type="common">malo sina</name>
    <dbReference type="NCBI Taxonomy" id="4533"/>
    <lineage>
        <taxon>Eukaryota</taxon>
        <taxon>Viridiplantae</taxon>
        <taxon>Streptophyta</taxon>
        <taxon>Embryophyta</taxon>
        <taxon>Tracheophyta</taxon>
        <taxon>Spermatophyta</taxon>
        <taxon>Magnoliopsida</taxon>
        <taxon>Liliopsida</taxon>
        <taxon>Poales</taxon>
        <taxon>Poaceae</taxon>
        <taxon>BOP clade</taxon>
        <taxon>Oryzoideae</taxon>
        <taxon>Oryzeae</taxon>
        <taxon>Oryzinae</taxon>
        <taxon>Oryza</taxon>
    </lineage>
</organism>
<name>J3MTG6_ORYBR</name>